<evidence type="ECO:0000313" key="3">
    <source>
        <dbReference type="EMBL" id="GBG81473.1"/>
    </source>
</evidence>
<name>A0A388LGX0_CHABU</name>
<protein>
    <recommendedName>
        <fullName evidence="2">Reverse transcriptase domain-containing protein</fullName>
    </recommendedName>
</protein>
<feature type="compositionally biased region" description="Basic residues" evidence="1">
    <location>
        <begin position="764"/>
        <end position="778"/>
    </location>
</feature>
<accession>A0A388LGX0</accession>
<feature type="compositionally biased region" description="Basic and acidic residues" evidence="1">
    <location>
        <begin position="779"/>
        <end position="813"/>
    </location>
</feature>
<dbReference type="Pfam" id="PF00078">
    <property type="entry name" value="RVT_1"/>
    <property type="match status" value="1"/>
</dbReference>
<organism evidence="3 4">
    <name type="scientific">Chara braunii</name>
    <name type="common">Braun's stonewort</name>
    <dbReference type="NCBI Taxonomy" id="69332"/>
    <lineage>
        <taxon>Eukaryota</taxon>
        <taxon>Viridiplantae</taxon>
        <taxon>Streptophyta</taxon>
        <taxon>Charophyceae</taxon>
        <taxon>Charales</taxon>
        <taxon>Characeae</taxon>
        <taxon>Chara</taxon>
    </lineage>
</organism>
<dbReference type="AlphaFoldDB" id="A0A388LGX0"/>
<feature type="region of interest" description="Disordered" evidence="1">
    <location>
        <begin position="668"/>
        <end position="819"/>
    </location>
</feature>
<dbReference type="EMBL" id="BFEA01000375">
    <property type="protein sequence ID" value="GBG81473.1"/>
    <property type="molecule type" value="Genomic_DNA"/>
</dbReference>
<feature type="compositionally biased region" description="Acidic residues" evidence="1">
    <location>
        <begin position="699"/>
        <end position="715"/>
    </location>
</feature>
<evidence type="ECO:0000256" key="1">
    <source>
        <dbReference type="SAM" id="MobiDB-lite"/>
    </source>
</evidence>
<feature type="compositionally biased region" description="Basic and acidic residues" evidence="1">
    <location>
        <begin position="685"/>
        <end position="698"/>
    </location>
</feature>
<gene>
    <name evidence="3" type="ORF">CBR_g32463</name>
</gene>
<dbReference type="Gramene" id="GBG81473">
    <property type="protein sequence ID" value="GBG81473"/>
    <property type="gene ID" value="CBR_g32463"/>
</dbReference>
<dbReference type="STRING" id="69332.A0A388LGX0"/>
<sequence>MTVESDLWDTLQARLTKQERLLLDRPISKEELRHALKTMAKGKVSGDDGLPIEFFITCWHDLEANVVKLYNDILTGGLVDLREHFAIEALEILEKEDLDVAVLLIDLEKAYDRVNWTFVMTTLRVMGFGDAFCRWVKVLYAFSTAVVQVNGVSSEEFQLSCSIRQGCPLAPLLFVLQLDTLLSAIRANPGIQGLQLQGGGECRVKALADDLFALSMNTSSSLEALRICLHQYVELSEAAINWNKSSFFLPEEYQFQAQWGMHRVPMGEAQRFLGVMIALRDSISSQEVILQERVVAQIKSWGRAPHLSLVGRAMVITMSAFSLLWFVLRTIKLSDSTLKAIRAAGRRFLWKPDAKENQGYIAKVAWETVCAPREDGGLAITEPGSQNLTLLANWLVKVAEAQEPPDWCLMAGHILMNEWGMSRPSDVWLALMTDSFLNKRFKSPFWNSVLQAWKQVKPNYRTQPNSKEEVKAQPLFENSLIRGVATIGNSWDELRNCWCTPEYLKEKLGCLPSQAERLELLIQAVPKEWKQLLGPAAVNPPGTWFRGTRGEEKDKFYSSSNWDAEQNGKCSLEVFTRANASSTILGLAGTVTRRGLSGLQEVRIRTDTRLGRQRRTIHSIVAGGVPIRELRIDPKMWGWEIGEEVVKDLSKLNLAMAGRKRVRLKRTCHEEEEDDDEKGDEEDTREEHNKQEDSKGEDNIGEDNEGDYNSEEADEEKPMRMKNGTAKHRRISREQVEKEEEEEEEERKRKRKRKRRGEEEEARRRGRGGQGGRRRGRRGGGEEKRRGIEENRREEGKRRRGEKRREEERRGGGDGDEEK</sequence>
<proteinExistence type="predicted"/>
<dbReference type="PANTHER" id="PTHR31635:SF196">
    <property type="entry name" value="REVERSE TRANSCRIPTASE DOMAIN-CONTAINING PROTEIN-RELATED"/>
    <property type="match status" value="1"/>
</dbReference>
<evidence type="ECO:0000313" key="4">
    <source>
        <dbReference type="Proteomes" id="UP000265515"/>
    </source>
</evidence>
<comment type="caution">
    <text evidence="3">The sequence shown here is derived from an EMBL/GenBank/DDBJ whole genome shotgun (WGS) entry which is preliminary data.</text>
</comment>
<keyword evidence="4" id="KW-1185">Reference proteome</keyword>
<reference evidence="3 4" key="1">
    <citation type="journal article" date="2018" name="Cell">
        <title>The Chara Genome: Secondary Complexity and Implications for Plant Terrestrialization.</title>
        <authorList>
            <person name="Nishiyama T."/>
            <person name="Sakayama H."/>
            <person name="Vries J.D."/>
            <person name="Buschmann H."/>
            <person name="Saint-Marcoux D."/>
            <person name="Ullrich K.K."/>
            <person name="Haas F.B."/>
            <person name="Vanderstraeten L."/>
            <person name="Becker D."/>
            <person name="Lang D."/>
            <person name="Vosolsobe S."/>
            <person name="Rombauts S."/>
            <person name="Wilhelmsson P.K.I."/>
            <person name="Janitza P."/>
            <person name="Kern R."/>
            <person name="Heyl A."/>
            <person name="Rumpler F."/>
            <person name="Villalobos L.I.A.C."/>
            <person name="Clay J.M."/>
            <person name="Skokan R."/>
            <person name="Toyoda A."/>
            <person name="Suzuki Y."/>
            <person name="Kagoshima H."/>
            <person name="Schijlen E."/>
            <person name="Tajeshwar N."/>
            <person name="Catarino B."/>
            <person name="Hetherington A.J."/>
            <person name="Saltykova A."/>
            <person name="Bonnot C."/>
            <person name="Breuninger H."/>
            <person name="Symeonidi A."/>
            <person name="Radhakrishnan G.V."/>
            <person name="Van Nieuwerburgh F."/>
            <person name="Deforce D."/>
            <person name="Chang C."/>
            <person name="Karol K.G."/>
            <person name="Hedrich R."/>
            <person name="Ulvskov P."/>
            <person name="Glockner G."/>
            <person name="Delwiche C.F."/>
            <person name="Petrasek J."/>
            <person name="Van de Peer Y."/>
            <person name="Friml J."/>
            <person name="Beilby M."/>
            <person name="Dolan L."/>
            <person name="Kohara Y."/>
            <person name="Sugano S."/>
            <person name="Fujiyama A."/>
            <person name="Delaux P.-M."/>
            <person name="Quint M."/>
            <person name="TheiBen G."/>
            <person name="Hagemann M."/>
            <person name="Harholt J."/>
            <person name="Dunand C."/>
            <person name="Zachgo S."/>
            <person name="Langdale J."/>
            <person name="Maumus F."/>
            <person name="Straeten D.V.D."/>
            <person name="Gould S.B."/>
            <person name="Rensing S.A."/>
        </authorList>
    </citation>
    <scope>NUCLEOTIDE SEQUENCE [LARGE SCALE GENOMIC DNA]</scope>
    <source>
        <strain evidence="3 4">S276</strain>
    </source>
</reference>
<dbReference type="PANTHER" id="PTHR31635">
    <property type="entry name" value="REVERSE TRANSCRIPTASE DOMAIN-CONTAINING PROTEIN-RELATED"/>
    <property type="match status" value="1"/>
</dbReference>
<feature type="compositionally biased region" description="Acidic residues" evidence="1">
    <location>
        <begin position="670"/>
        <end position="684"/>
    </location>
</feature>
<dbReference type="Proteomes" id="UP000265515">
    <property type="component" value="Unassembled WGS sequence"/>
</dbReference>
<evidence type="ECO:0000259" key="2">
    <source>
        <dbReference type="PROSITE" id="PS50878"/>
    </source>
</evidence>
<dbReference type="OrthoDB" id="1938551at2759"/>
<dbReference type="PROSITE" id="PS50878">
    <property type="entry name" value="RT_POL"/>
    <property type="match status" value="1"/>
</dbReference>
<feature type="domain" description="Reverse transcriptase" evidence="2">
    <location>
        <begin position="1"/>
        <end position="277"/>
    </location>
</feature>
<dbReference type="InterPro" id="IPR000477">
    <property type="entry name" value="RT_dom"/>
</dbReference>